<dbReference type="AlphaFoldDB" id="A0AAE3GSW6"/>
<protein>
    <submittedName>
        <fullName evidence="1">Uncharacterized protein</fullName>
    </submittedName>
</protein>
<comment type="caution">
    <text evidence="1">The sequence shown here is derived from an EMBL/GenBank/DDBJ whole genome shotgun (WGS) entry which is preliminary data.</text>
</comment>
<gene>
    <name evidence="1" type="ORF">NJ959_12885</name>
</gene>
<dbReference type="Proteomes" id="UP001204953">
    <property type="component" value="Unassembled WGS sequence"/>
</dbReference>
<evidence type="ECO:0000313" key="1">
    <source>
        <dbReference type="EMBL" id="MCP2729351.1"/>
    </source>
</evidence>
<reference evidence="1" key="1">
    <citation type="submission" date="2022-06" db="EMBL/GenBank/DDBJ databases">
        <title>New cyanobacteria of genus Symplocastrum in benthos of Lake Baikal.</title>
        <authorList>
            <person name="Sorokovikova E."/>
            <person name="Tikhonova I."/>
            <person name="Krasnopeev A."/>
            <person name="Evseev P."/>
            <person name="Gladkikh A."/>
            <person name="Belykh O."/>
        </authorList>
    </citation>
    <scope>NUCLEOTIDE SEQUENCE</scope>
    <source>
        <strain evidence="1">BBK-W-15</strain>
    </source>
</reference>
<dbReference type="RefSeq" id="WP_254012136.1">
    <property type="nucleotide sequence ID" value="NZ_JAMZMM010000110.1"/>
</dbReference>
<organism evidence="1 2">
    <name type="scientific">Limnofasciculus baicalensis BBK-W-15</name>
    <dbReference type="NCBI Taxonomy" id="2699891"/>
    <lineage>
        <taxon>Bacteria</taxon>
        <taxon>Bacillati</taxon>
        <taxon>Cyanobacteriota</taxon>
        <taxon>Cyanophyceae</taxon>
        <taxon>Coleofasciculales</taxon>
        <taxon>Coleofasciculaceae</taxon>
        <taxon>Limnofasciculus</taxon>
        <taxon>Limnofasciculus baicalensis</taxon>
    </lineage>
</organism>
<keyword evidence="2" id="KW-1185">Reference proteome</keyword>
<sequence length="55" mass="6439">MDELKRDRSFAHAMFHGDRANGCWVTYVSLTYGERRSLCCKVIWVFGCDRNLPVK</sequence>
<proteinExistence type="predicted"/>
<name>A0AAE3GSW6_9CYAN</name>
<dbReference type="EMBL" id="JAMZMM010000110">
    <property type="protein sequence ID" value="MCP2729351.1"/>
    <property type="molecule type" value="Genomic_DNA"/>
</dbReference>
<evidence type="ECO:0000313" key="2">
    <source>
        <dbReference type="Proteomes" id="UP001204953"/>
    </source>
</evidence>
<accession>A0AAE3GSW6</accession>